<reference evidence="4" key="1">
    <citation type="journal article" date="2010" name="Science">
        <title>Signatures of adaptation to obligate biotrophy in the Hyaloperonospora arabidopsidis genome.</title>
        <authorList>
            <person name="Baxter L."/>
            <person name="Tripathy S."/>
            <person name="Ishaque N."/>
            <person name="Boot N."/>
            <person name="Cabral A."/>
            <person name="Kemen E."/>
            <person name="Thines M."/>
            <person name="Ah-Fong A."/>
            <person name="Anderson R."/>
            <person name="Badejoko W."/>
            <person name="Bittner-Eddy P."/>
            <person name="Boore J.L."/>
            <person name="Chibucos M.C."/>
            <person name="Coates M."/>
            <person name="Dehal P."/>
            <person name="Delehaunty K."/>
            <person name="Dong S."/>
            <person name="Downton P."/>
            <person name="Dumas B."/>
            <person name="Fabro G."/>
            <person name="Fronick C."/>
            <person name="Fuerstenberg S.I."/>
            <person name="Fulton L."/>
            <person name="Gaulin E."/>
            <person name="Govers F."/>
            <person name="Hughes L."/>
            <person name="Humphray S."/>
            <person name="Jiang R.H."/>
            <person name="Judelson H."/>
            <person name="Kamoun S."/>
            <person name="Kyung K."/>
            <person name="Meijer H."/>
            <person name="Minx P."/>
            <person name="Morris P."/>
            <person name="Nelson J."/>
            <person name="Phuntumart V."/>
            <person name="Qutob D."/>
            <person name="Rehmany A."/>
            <person name="Rougon-Cardoso A."/>
            <person name="Ryden P."/>
            <person name="Torto-Alalibo T."/>
            <person name="Studholme D."/>
            <person name="Wang Y."/>
            <person name="Win J."/>
            <person name="Wood J."/>
            <person name="Clifton S.W."/>
            <person name="Rogers J."/>
            <person name="Van den Ackerveken G."/>
            <person name="Jones J.D."/>
            <person name="McDowell J.M."/>
            <person name="Beynon J."/>
            <person name="Tyler B.M."/>
        </authorList>
    </citation>
    <scope>NUCLEOTIDE SEQUENCE [LARGE SCALE GENOMIC DNA]</scope>
    <source>
        <strain evidence="4">Emoy2</strain>
    </source>
</reference>
<name>M4BEK1_HYAAE</name>
<keyword evidence="4" id="KW-1185">Reference proteome</keyword>
<evidence type="ECO:0000256" key="2">
    <source>
        <dbReference type="SAM" id="MobiDB-lite"/>
    </source>
</evidence>
<feature type="coiled-coil region" evidence="1">
    <location>
        <begin position="565"/>
        <end position="641"/>
    </location>
</feature>
<feature type="region of interest" description="Disordered" evidence="2">
    <location>
        <begin position="161"/>
        <end position="189"/>
    </location>
</feature>
<evidence type="ECO:0000313" key="3">
    <source>
        <dbReference type="EnsemblProtists" id="HpaP804719"/>
    </source>
</evidence>
<dbReference type="EMBL" id="JH598180">
    <property type="status" value="NOT_ANNOTATED_CDS"/>
    <property type="molecule type" value="Genomic_DNA"/>
</dbReference>
<dbReference type="eggNOG" id="ENOG502RX1K">
    <property type="taxonomic scope" value="Eukaryota"/>
</dbReference>
<proteinExistence type="predicted"/>
<organism evidence="3 4">
    <name type="scientific">Hyaloperonospora arabidopsidis (strain Emoy2)</name>
    <name type="common">Downy mildew agent</name>
    <name type="synonym">Peronospora arabidopsidis</name>
    <dbReference type="NCBI Taxonomy" id="559515"/>
    <lineage>
        <taxon>Eukaryota</taxon>
        <taxon>Sar</taxon>
        <taxon>Stramenopiles</taxon>
        <taxon>Oomycota</taxon>
        <taxon>Peronosporomycetes</taxon>
        <taxon>Peronosporales</taxon>
        <taxon>Peronosporaceae</taxon>
        <taxon>Hyaloperonospora</taxon>
    </lineage>
</organism>
<dbReference type="OMA" id="RESMDEW"/>
<protein>
    <submittedName>
        <fullName evidence="3">Uncharacterized protein</fullName>
    </submittedName>
</protein>
<feature type="coiled-coil region" evidence="1">
    <location>
        <begin position="453"/>
        <end position="480"/>
    </location>
</feature>
<dbReference type="Proteomes" id="UP000011713">
    <property type="component" value="Unassembled WGS sequence"/>
</dbReference>
<evidence type="ECO:0000313" key="4">
    <source>
        <dbReference type="Proteomes" id="UP000011713"/>
    </source>
</evidence>
<evidence type="ECO:0000256" key="1">
    <source>
        <dbReference type="SAM" id="Coils"/>
    </source>
</evidence>
<dbReference type="AlphaFoldDB" id="M4BEK1"/>
<dbReference type="HOGENOM" id="CLU_415928_0_0_1"/>
<accession>M4BEK1</accession>
<dbReference type="VEuPathDB" id="FungiDB:HpaG804719"/>
<keyword evidence="1" id="KW-0175">Coiled coil</keyword>
<dbReference type="EnsemblProtists" id="HpaT804719">
    <property type="protein sequence ID" value="HpaP804719"/>
    <property type="gene ID" value="HpaG804719"/>
</dbReference>
<reference evidence="3" key="2">
    <citation type="submission" date="2015-06" db="UniProtKB">
        <authorList>
            <consortium name="EnsemblProtists"/>
        </authorList>
    </citation>
    <scope>IDENTIFICATION</scope>
    <source>
        <strain evidence="3">Emoy2</strain>
    </source>
</reference>
<dbReference type="InParanoid" id="M4BEK1"/>
<sequence>MALSSACQRDKNVLKDGELVDALETHGRQIAHFRKQQETDQTIEDVKKQLVATDGVLKRRKLSLKTDPASSYDPMEAFDDSYEDAQTSLRRFPSTARESMDEWISPLQSRNKTVSTMDSVDAEAQDWSKTPTTVAVTGGVSDEAVMVNPVKMYHQHHHVRRDVSSQMKPSPAVGPASSPKQKFYRPASPDAVDLTASTASTMASYYDDVYNDYAVGSETMQRHTRSVFDRTSSFETMDWRQSCDDRSGMGSSFRSIADDAAQQSPVSRSAYHQRLNYAEDAQLNVFDLHSESSANVCYSANEGQSAGDVPPRTNVLKRKNKLCVALSTTEVVMEVLYGIMEHNEKFKWLIDPVNQARVALLVEYHLKEWRNGDTSVYEDEQLVCELRAQVDELIHENLKIKTENVQLTKKVSQSVAVDRNVEELRRRLAISEEAVSMHEGYRRESEAAFQSELQNKSELVARFQQNLEEKDSRIALLLEKDAQPPAYSETNCDEVSRLQEEVSEKDREICRLNLQLSTKRELVAEIAKKVAEHLETMLNVFSKETTATFVQGLRLDMDMLLFQSVAEKQKVINELKASLLSVQREVSGLEAHLAEKEHNTLQLKTKFKSMSSRLTGANVNMSRIQSENDRLVAVLKEKQRKMHALLEFLEGKEKQVMYLEQQKRLRQTGLEHVVTEHEQLQC</sequence>